<proteinExistence type="predicted"/>
<gene>
    <name evidence="1" type="ORF">BKE38_08265</name>
</gene>
<protein>
    <recommendedName>
        <fullName evidence="3">DUF3445 domain-containing protein</fullName>
    </recommendedName>
</protein>
<organism evidence="1 2">
    <name type="scientific">Teichococcus deserti</name>
    <dbReference type="NCBI Taxonomy" id="1817963"/>
    <lineage>
        <taxon>Bacteria</taxon>
        <taxon>Pseudomonadati</taxon>
        <taxon>Pseudomonadota</taxon>
        <taxon>Alphaproteobacteria</taxon>
        <taxon>Acetobacterales</taxon>
        <taxon>Roseomonadaceae</taxon>
        <taxon>Roseomonas</taxon>
    </lineage>
</organism>
<accession>A0A1V2H433</accession>
<name>A0A1V2H433_9PROT</name>
<evidence type="ECO:0000313" key="1">
    <source>
        <dbReference type="EMBL" id="ONG55775.1"/>
    </source>
</evidence>
<dbReference type="InterPro" id="IPR021848">
    <property type="entry name" value="HODM_asu-like"/>
</dbReference>
<keyword evidence="2" id="KW-1185">Reference proteome</keyword>
<dbReference type="AlphaFoldDB" id="A0A1V2H433"/>
<dbReference type="Pfam" id="PF11927">
    <property type="entry name" value="HODM_asu-like"/>
    <property type="match status" value="1"/>
</dbReference>
<evidence type="ECO:0000313" key="2">
    <source>
        <dbReference type="Proteomes" id="UP000188879"/>
    </source>
</evidence>
<dbReference type="OrthoDB" id="5242510at2"/>
<comment type="caution">
    <text evidence="1">The sequence shown here is derived from an EMBL/GenBank/DDBJ whole genome shotgun (WGS) entry which is preliminary data.</text>
</comment>
<reference evidence="1 2" key="1">
    <citation type="submission" date="2016-10" db="EMBL/GenBank/DDBJ databases">
        <title>Draft Genome sequence of Roseomonas sp. strain M3.</title>
        <authorList>
            <person name="Subhash Y."/>
            <person name="Lee S."/>
        </authorList>
    </citation>
    <scope>NUCLEOTIDE SEQUENCE [LARGE SCALE GENOMIC DNA]</scope>
    <source>
        <strain evidence="1 2">M3</strain>
    </source>
</reference>
<evidence type="ECO:0008006" key="3">
    <source>
        <dbReference type="Google" id="ProtNLM"/>
    </source>
</evidence>
<dbReference type="Proteomes" id="UP000188879">
    <property type="component" value="Unassembled WGS sequence"/>
</dbReference>
<dbReference type="EMBL" id="MLCO01000066">
    <property type="protein sequence ID" value="ONG55775.1"/>
    <property type="molecule type" value="Genomic_DNA"/>
</dbReference>
<sequence length="306" mass="33759">MPSDQLLALPPPVLHLPYETGAFRMALGLQSAPEAEWLEIDAEYPDQLAERARLIATRRAEVIEAVPGTEAAQQELFSILVAHLPQRYPGWFEAAGGSLQNHLLGTRHPLSSEDPLAEAGRLAQEDFCLLQQEGEDIRLVGAVLCFPSRWRLSEKMGRLLGAVHRPVPFYAEKLERPVDRFLGLLKPGRLAVRSNWSVIDDPALFQPTGHGRAEPDSAITAANAGSDLVLRVERQTFRRLPDSGLVVFGIRLHVTPLATVTARPGEAARLREAVLALPPEMERYKSLLPFRPALLDYLEAEVARGG</sequence>
<dbReference type="RefSeq" id="WP_076956879.1">
    <property type="nucleotide sequence ID" value="NZ_MLCO01000066.1"/>
</dbReference>